<keyword evidence="3" id="KW-0143">Chaperone</keyword>
<dbReference type="GO" id="GO:0000166">
    <property type="term" value="F:nucleotide binding"/>
    <property type="evidence" value="ECO:0007669"/>
    <property type="project" value="UniProtKB-KW"/>
</dbReference>
<dbReference type="RefSeq" id="WP_005137514.1">
    <property type="nucleotide sequence ID" value="NZ_KB849943.1"/>
</dbReference>
<dbReference type="Proteomes" id="UP000013021">
    <property type="component" value="Unassembled WGS sequence"/>
</dbReference>
<accession>N9LFU4</accession>
<dbReference type="InterPro" id="IPR011629">
    <property type="entry name" value="CobW-like_C"/>
</dbReference>
<proteinExistence type="inferred from homology"/>
<keyword evidence="2" id="KW-0378">Hydrolase</keyword>
<evidence type="ECO:0000313" key="9">
    <source>
        <dbReference type="Proteomes" id="UP000013021"/>
    </source>
</evidence>
<evidence type="ECO:0000256" key="5">
    <source>
        <dbReference type="ARBA" id="ARBA00045658"/>
    </source>
</evidence>
<sequence length="319" mass="36551">MIPIHIITGFLGSGKTTFIKKLLLSEQGHQTIVLINELGEIGIDNLLVQTIHENTYLLPSGCMCCTVLTDLKETLLSVLKARNNKEIPFFDRIVIETTGMANPASVIKTIQQDTHLKGGFIVHGLSTIVDAENGILQSKIHPEWAAQIIAAQQVLLSKTDRVNKQTLTSIQQEILELYPDINLANVNEINSINELFKSNVEKVKLTSSMRFFNQHEKQKHQKAQSFVIQYEEKIDWMKIGIWLSLLLKKHGEKILRIKGFLHLNDTDQPILIQGVQHCLYPPEHLLEWPWLDEYSRLVFIVRDIEIELLKKSFLLFMKK</sequence>
<gene>
    <name evidence="8" type="ORF">F913_00565</name>
</gene>
<comment type="caution">
    <text evidence="8">The sequence shown here is derived from an EMBL/GenBank/DDBJ whole genome shotgun (WGS) entry which is preliminary data.</text>
</comment>
<dbReference type="PATRIC" id="fig|1217629.3.peg.540"/>
<name>N9LFU4_ACIBA</name>
<dbReference type="Pfam" id="PF07683">
    <property type="entry name" value="CobW_C"/>
    <property type="match status" value="1"/>
</dbReference>
<dbReference type="Pfam" id="PF02492">
    <property type="entry name" value="cobW"/>
    <property type="match status" value="1"/>
</dbReference>
<dbReference type="Gene3D" id="3.30.1220.10">
    <property type="entry name" value="CobW-like, C-terminal domain"/>
    <property type="match status" value="1"/>
</dbReference>
<feature type="domain" description="CobW C-terminal" evidence="7">
    <location>
        <begin position="223"/>
        <end position="317"/>
    </location>
</feature>
<dbReference type="EMBL" id="APRE01000010">
    <property type="protein sequence ID" value="ENW76969.1"/>
    <property type="molecule type" value="Genomic_DNA"/>
</dbReference>
<evidence type="ECO:0000313" key="8">
    <source>
        <dbReference type="EMBL" id="ENW76969.1"/>
    </source>
</evidence>
<dbReference type="InterPro" id="IPR036627">
    <property type="entry name" value="CobW-likC_sf"/>
</dbReference>
<evidence type="ECO:0000259" key="7">
    <source>
        <dbReference type="SMART" id="SM00833"/>
    </source>
</evidence>
<dbReference type="InterPro" id="IPR051316">
    <property type="entry name" value="Zinc-reg_GTPase_activator"/>
</dbReference>
<evidence type="ECO:0000256" key="2">
    <source>
        <dbReference type="ARBA" id="ARBA00022801"/>
    </source>
</evidence>
<protein>
    <recommendedName>
        <fullName evidence="7">CobW C-terminal domain-containing protein</fullName>
    </recommendedName>
</protein>
<evidence type="ECO:0000256" key="4">
    <source>
        <dbReference type="ARBA" id="ARBA00034320"/>
    </source>
</evidence>
<dbReference type="CDD" id="cd03112">
    <property type="entry name" value="CobW-like"/>
    <property type="match status" value="1"/>
</dbReference>
<dbReference type="SUPFAM" id="SSF90002">
    <property type="entry name" value="Hypothetical protein YjiA, C-terminal domain"/>
    <property type="match status" value="1"/>
</dbReference>
<dbReference type="GO" id="GO:0005737">
    <property type="term" value="C:cytoplasm"/>
    <property type="evidence" value="ECO:0007669"/>
    <property type="project" value="TreeGrafter"/>
</dbReference>
<dbReference type="SUPFAM" id="SSF52540">
    <property type="entry name" value="P-loop containing nucleoside triphosphate hydrolases"/>
    <property type="match status" value="1"/>
</dbReference>
<evidence type="ECO:0000256" key="3">
    <source>
        <dbReference type="ARBA" id="ARBA00023186"/>
    </source>
</evidence>
<comment type="catalytic activity">
    <reaction evidence="6">
        <text>GTP + H2O = GDP + phosphate + H(+)</text>
        <dbReference type="Rhea" id="RHEA:19669"/>
        <dbReference type="ChEBI" id="CHEBI:15377"/>
        <dbReference type="ChEBI" id="CHEBI:15378"/>
        <dbReference type="ChEBI" id="CHEBI:37565"/>
        <dbReference type="ChEBI" id="CHEBI:43474"/>
        <dbReference type="ChEBI" id="CHEBI:58189"/>
    </reaction>
    <physiologicalReaction direction="left-to-right" evidence="6">
        <dbReference type="Rhea" id="RHEA:19670"/>
    </physiologicalReaction>
</comment>
<dbReference type="InterPro" id="IPR027417">
    <property type="entry name" value="P-loop_NTPase"/>
</dbReference>
<comment type="similarity">
    <text evidence="4">Belongs to the SIMIBI class G3E GTPase family. ZNG1 subfamily.</text>
</comment>
<dbReference type="PANTHER" id="PTHR13748:SF62">
    <property type="entry name" value="COBW DOMAIN-CONTAINING PROTEIN"/>
    <property type="match status" value="1"/>
</dbReference>
<evidence type="ECO:0000256" key="6">
    <source>
        <dbReference type="ARBA" id="ARBA00049117"/>
    </source>
</evidence>
<evidence type="ECO:0000256" key="1">
    <source>
        <dbReference type="ARBA" id="ARBA00022741"/>
    </source>
</evidence>
<dbReference type="GO" id="GO:0016787">
    <property type="term" value="F:hydrolase activity"/>
    <property type="evidence" value="ECO:0007669"/>
    <property type="project" value="UniProtKB-KW"/>
</dbReference>
<keyword evidence="1" id="KW-0547">Nucleotide-binding</keyword>
<dbReference type="InterPro" id="IPR003495">
    <property type="entry name" value="CobW/HypB/UreG_nucleotide-bd"/>
</dbReference>
<dbReference type="SMART" id="SM00833">
    <property type="entry name" value="CobW_C"/>
    <property type="match status" value="1"/>
</dbReference>
<dbReference type="Gene3D" id="3.40.50.300">
    <property type="entry name" value="P-loop containing nucleotide triphosphate hydrolases"/>
    <property type="match status" value="1"/>
</dbReference>
<comment type="function">
    <text evidence="5">Zinc chaperone that directly transfers zinc cofactor to target proteins, thereby activating them. Zinc is transferred from the CXCC motif in the GTPase domain to the zinc binding site in target proteins in a process requiring GTP hydrolysis.</text>
</comment>
<reference evidence="8 9" key="1">
    <citation type="submission" date="2013-02" db="EMBL/GenBank/DDBJ databases">
        <title>The Genome Sequence of Acinetobacter baumannii NIPH 80.</title>
        <authorList>
            <consortium name="The Broad Institute Genome Sequencing Platform"/>
            <consortium name="The Broad Institute Genome Sequencing Center for Infectious Disease"/>
            <person name="Cerqueira G."/>
            <person name="Feldgarden M."/>
            <person name="Courvalin P."/>
            <person name="Perichon B."/>
            <person name="Grillot-Courvalin C."/>
            <person name="Clermont D."/>
            <person name="Rocha E."/>
            <person name="Yoon E.-J."/>
            <person name="Nemec A."/>
            <person name="Walker B."/>
            <person name="Young S.K."/>
            <person name="Zeng Q."/>
            <person name="Gargeya S."/>
            <person name="Fitzgerald M."/>
            <person name="Haas B."/>
            <person name="Abouelleil A."/>
            <person name="Alvarado L."/>
            <person name="Arachchi H.M."/>
            <person name="Berlin A.M."/>
            <person name="Chapman S.B."/>
            <person name="Dewar J."/>
            <person name="Goldberg J."/>
            <person name="Griggs A."/>
            <person name="Gujja S."/>
            <person name="Hansen M."/>
            <person name="Howarth C."/>
            <person name="Imamovic A."/>
            <person name="Larimer J."/>
            <person name="McCowan C."/>
            <person name="Murphy C."/>
            <person name="Neiman D."/>
            <person name="Pearson M."/>
            <person name="Priest M."/>
            <person name="Roberts A."/>
            <person name="Saif S."/>
            <person name="Shea T."/>
            <person name="Sisk P."/>
            <person name="Sykes S."/>
            <person name="Wortman J."/>
            <person name="Nusbaum C."/>
            <person name="Birren B."/>
        </authorList>
    </citation>
    <scope>NUCLEOTIDE SEQUENCE [LARGE SCALE GENOMIC DNA]</scope>
    <source>
        <strain evidence="8 9">NIPH 80</strain>
    </source>
</reference>
<dbReference type="PANTHER" id="PTHR13748">
    <property type="entry name" value="COBW-RELATED"/>
    <property type="match status" value="1"/>
</dbReference>
<organism evidence="8 9">
    <name type="scientific">Acinetobacter baumannii NIPH 80</name>
    <dbReference type="NCBI Taxonomy" id="1217629"/>
    <lineage>
        <taxon>Bacteria</taxon>
        <taxon>Pseudomonadati</taxon>
        <taxon>Pseudomonadota</taxon>
        <taxon>Gammaproteobacteria</taxon>
        <taxon>Moraxellales</taxon>
        <taxon>Moraxellaceae</taxon>
        <taxon>Acinetobacter</taxon>
        <taxon>Acinetobacter calcoaceticus/baumannii complex</taxon>
    </lineage>
</organism>
<dbReference type="HOGENOM" id="CLU_017452_0_2_6"/>
<dbReference type="AlphaFoldDB" id="N9LFU4"/>